<comment type="subcellular location">
    <subcellularLocation>
        <location evidence="1">Cytoplasm</location>
    </subcellularLocation>
</comment>
<accession>A0A1H3BUI3</accession>
<dbReference type="STRING" id="61595.SAMN05421644_1043"/>
<dbReference type="GO" id="GO:0051607">
    <property type="term" value="P:defense response to virus"/>
    <property type="evidence" value="ECO:0007669"/>
    <property type="project" value="UniProtKB-KW"/>
</dbReference>
<dbReference type="SUPFAM" id="SSF158568">
    <property type="entry name" value="AF1862-like"/>
    <property type="match status" value="1"/>
</dbReference>
<evidence type="ECO:0000256" key="6">
    <source>
        <dbReference type="SAM" id="MobiDB-lite"/>
    </source>
</evidence>
<reference evidence="8" key="1">
    <citation type="submission" date="2016-10" db="EMBL/GenBank/DDBJ databases">
        <authorList>
            <person name="Varghese N."/>
            <person name="Submissions S."/>
        </authorList>
    </citation>
    <scope>NUCLEOTIDE SEQUENCE [LARGE SCALE GENOMIC DNA]</scope>
    <source>
        <strain evidence="8">DSM 173</strain>
    </source>
</reference>
<dbReference type="InterPro" id="IPR023101">
    <property type="entry name" value="AF1862-like_dom_sf"/>
</dbReference>
<keyword evidence="8" id="KW-1185">Reference proteome</keyword>
<dbReference type="Proteomes" id="UP000198672">
    <property type="component" value="Unassembled WGS sequence"/>
</dbReference>
<dbReference type="Pfam" id="PF09701">
    <property type="entry name" value="Cas_Cmr5"/>
    <property type="match status" value="1"/>
</dbReference>
<evidence type="ECO:0000256" key="1">
    <source>
        <dbReference type="ARBA" id="ARBA00004496"/>
    </source>
</evidence>
<keyword evidence="4" id="KW-0051">Antiviral defense</keyword>
<name>A0A1H3BUI3_ALLWA</name>
<gene>
    <name evidence="7" type="ORF">SAMN05421644_1043</name>
</gene>
<keyword evidence="3" id="KW-0963">Cytoplasm</keyword>
<feature type="compositionally biased region" description="Basic and acidic residues" evidence="6">
    <location>
        <begin position="1"/>
        <end position="23"/>
    </location>
</feature>
<evidence type="ECO:0000256" key="2">
    <source>
        <dbReference type="ARBA" id="ARBA00006161"/>
    </source>
</evidence>
<proteinExistence type="inferred from homology"/>
<sequence length="194" mass="21674">MAKNYAKEQRRLEKAREKEREHQAAQAPVVPIIGSANAVTTPPPRHNRTPPMPCQPLRATPEQARARFALERIQTLRNAWADQIKEQKEFNSHASAMPFMIRANGLGQTAAFYRSKADKPAYQKLYQLLGDWLAKSEQPFAGTADLLEAITQSDQDAYLAAQIEALLFLDWVKKLASAFLAREDQVDAAEGVAS</sequence>
<evidence type="ECO:0000256" key="3">
    <source>
        <dbReference type="ARBA" id="ARBA00022490"/>
    </source>
</evidence>
<organism evidence="7 8">
    <name type="scientific">Allochromatium warmingii</name>
    <name type="common">Chromatium warmingii</name>
    <dbReference type="NCBI Taxonomy" id="61595"/>
    <lineage>
        <taxon>Bacteria</taxon>
        <taxon>Pseudomonadati</taxon>
        <taxon>Pseudomonadota</taxon>
        <taxon>Gammaproteobacteria</taxon>
        <taxon>Chromatiales</taxon>
        <taxon>Chromatiaceae</taxon>
        <taxon>Allochromatium</taxon>
    </lineage>
</organism>
<dbReference type="AlphaFoldDB" id="A0A1H3BUI3"/>
<dbReference type="InterPro" id="IPR010160">
    <property type="entry name" value="CRISPR-assoc_prot_Cmr5"/>
</dbReference>
<dbReference type="Gene3D" id="1.10.520.30">
    <property type="entry name" value="AF1862-like domain"/>
    <property type="match status" value="1"/>
</dbReference>
<evidence type="ECO:0000256" key="4">
    <source>
        <dbReference type="ARBA" id="ARBA00023118"/>
    </source>
</evidence>
<evidence type="ECO:0000313" key="7">
    <source>
        <dbReference type="EMBL" id="SDX45375.1"/>
    </source>
</evidence>
<evidence type="ECO:0000313" key="8">
    <source>
        <dbReference type="Proteomes" id="UP000198672"/>
    </source>
</evidence>
<dbReference type="OrthoDB" id="285848at2"/>
<dbReference type="GO" id="GO:0005737">
    <property type="term" value="C:cytoplasm"/>
    <property type="evidence" value="ECO:0007669"/>
    <property type="project" value="UniProtKB-SubCell"/>
</dbReference>
<comment type="similarity">
    <text evidence="2">Belongs to the CRISPR system Cmr5 family.</text>
</comment>
<feature type="region of interest" description="Disordered" evidence="6">
    <location>
        <begin position="1"/>
        <end position="55"/>
    </location>
</feature>
<dbReference type="RefSeq" id="WP_091331913.1">
    <property type="nucleotide sequence ID" value="NZ_FNOW01000004.1"/>
</dbReference>
<dbReference type="NCBIfam" id="TIGR01881">
    <property type="entry name" value="cas_Cmr5"/>
    <property type="match status" value="1"/>
</dbReference>
<protein>
    <recommendedName>
        <fullName evidence="5">CRISPR type III-B/RAMP module-associated protein Cmr5</fullName>
    </recommendedName>
</protein>
<dbReference type="EMBL" id="FNOW01000004">
    <property type="protein sequence ID" value="SDX45375.1"/>
    <property type="molecule type" value="Genomic_DNA"/>
</dbReference>
<evidence type="ECO:0000256" key="5">
    <source>
        <dbReference type="ARBA" id="ARBA00030001"/>
    </source>
</evidence>